<gene>
    <name evidence="6" type="ORF">PPENT_87.1.T0870089</name>
</gene>
<evidence type="ECO:0000256" key="5">
    <source>
        <dbReference type="PIRSR" id="PIRSR606689-2"/>
    </source>
</evidence>
<dbReference type="SMART" id="SM00177">
    <property type="entry name" value="ARF"/>
    <property type="match status" value="1"/>
</dbReference>
<organism evidence="6 7">
    <name type="scientific">Paramecium pentaurelia</name>
    <dbReference type="NCBI Taxonomy" id="43138"/>
    <lineage>
        <taxon>Eukaryota</taxon>
        <taxon>Sar</taxon>
        <taxon>Alveolata</taxon>
        <taxon>Ciliophora</taxon>
        <taxon>Intramacronucleata</taxon>
        <taxon>Oligohymenophorea</taxon>
        <taxon>Peniculida</taxon>
        <taxon>Parameciidae</taxon>
        <taxon>Paramecium</taxon>
    </lineage>
</organism>
<dbReference type="EMBL" id="CAJJDO010000087">
    <property type="protein sequence ID" value="CAD8186465.1"/>
    <property type="molecule type" value="Genomic_DNA"/>
</dbReference>
<dbReference type="FunFam" id="3.40.50.300:FF:001166">
    <property type="entry name" value="ADP-ribosylation factor D"/>
    <property type="match status" value="1"/>
</dbReference>
<keyword evidence="2 4" id="KW-0547">Nucleotide-binding</keyword>
<evidence type="ECO:0000313" key="7">
    <source>
        <dbReference type="Proteomes" id="UP000689195"/>
    </source>
</evidence>
<feature type="binding site" evidence="4">
    <location>
        <position position="66"/>
    </location>
    <ligand>
        <name>GTP</name>
        <dbReference type="ChEBI" id="CHEBI:37565"/>
    </ligand>
</feature>
<dbReference type="Pfam" id="PF00025">
    <property type="entry name" value="Arf"/>
    <property type="match status" value="1"/>
</dbReference>
<evidence type="ECO:0000256" key="4">
    <source>
        <dbReference type="PIRSR" id="PIRSR606689-1"/>
    </source>
</evidence>
<feature type="binding site" evidence="4">
    <location>
        <begin position="122"/>
        <end position="125"/>
    </location>
    <ligand>
        <name>GTP</name>
        <dbReference type="ChEBI" id="CHEBI:37565"/>
    </ligand>
</feature>
<dbReference type="PROSITE" id="PS51417">
    <property type="entry name" value="ARF"/>
    <property type="match status" value="1"/>
</dbReference>
<dbReference type="SMART" id="SM00178">
    <property type="entry name" value="SAR"/>
    <property type="match status" value="1"/>
</dbReference>
<keyword evidence="5" id="KW-0460">Magnesium</keyword>
<evidence type="ECO:0000256" key="3">
    <source>
        <dbReference type="ARBA" id="ARBA00023134"/>
    </source>
</evidence>
<keyword evidence="7" id="KW-1185">Reference proteome</keyword>
<dbReference type="CDD" id="cd00878">
    <property type="entry name" value="Arf_Arl"/>
    <property type="match status" value="1"/>
</dbReference>
<accession>A0A8S1WD08</accession>
<dbReference type="GO" id="GO:0046872">
    <property type="term" value="F:metal ion binding"/>
    <property type="evidence" value="ECO:0007669"/>
    <property type="project" value="UniProtKB-KW"/>
</dbReference>
<keyword evidence="3 4" id="KW-0342">GTP-binding</keyword>
<dbReference type="GO" id="GO:0005525">
    <property type="term" value="F:GTP binding"/>
    <property type="evidence" value="ECO:0007669"/>
    <property type="project" value="UniProtKB-KW"/>
</dbReference>
<name>A0A8S1WD08_9CILI</name>
<evidence type="ECO:0000313" key="6">
    <source>
        <dbReference type="EMBL" id="CAD8186465.1"/>
    </source>
</evidence>
<dbReference type="InterPro" id="IPR006689">
    <property type="entry name" value="Small_GTPase_ARF/SAR"/>
</dbReference>
<protein>
    <recommendedName>
        <fullName evidence="8">ADP-ribosylation factor</fullName>
    </recommendedName>
</protein>
<evidence type="ECO:0008006" key="8">
    <source>
        <dbReference type="Google" id="ProtNLM"/>
    </source>
</evidence>
<dbReference type="AlphaFoldDB" id="A0A8S1WD08"/>
<keyword evidence="5" id="KW-0479">Metal-binding</keyword>
<dbReference type="OrthoDB" id="6228084at2759"/>
<sequence length="172" mass="19713">MGNLFTTNQNVQKSNLIMIGLDNAGKTTILYKLNPKKIVTFIPTIGFNVEKLQLKQCEIFAWDIGGSDPRLLVYCPDDLTYNGIIIVIDSSDKERMICTIKEFHKLLSIERLKNLPILLFANKKDLVQVNIKEIASEFMLEKLHQNWHIQPCCAPTGEGLQEGLKWMQQQHK</sequence>
<feature type="binding site" evidence="4">
    <location>
        <begin position="20"/>
        <end position="27"/>
    </location>
    <ligand>
        <name>GTP</name>
        <dbReference type="ChEBI" id="CHEBI:37565"/>
    </ligand>
</feature>
<comment type="similarity">
    <text evidence="1">Belongs to the small GTPase superfamily. Arf family.</text>
</comment>
<evidence type="ECO:0000256" key="2">
    <source>
        <dbReference type="ARBA" id="ARBA00022741"/>
    </source>
</evidence>
<feature type="binding site" evidence="5">
    <location>
        <position position="44"/>
    </location>
    <ligand>
        <name>Mg(2+)</name>
        <dbReference type="ChEBI" id="CHEBI:18420"/>
    </ligand>
</feature>
<evidence type="ECO:0000256" key="1">
    <source>
        <dbReference type="ARBA" id="ARBA00010290"/>
    </source>
</evidence>
<dbReference type="GO" id="GO:0003924">
    <property type="term" value="F:GTPase activity"/>
    <property type="evidence" value="ECO:0007669"/>
    <property type="project" value="InterPro"/>
</dbReference>
<dbReference type="Proteomes" id="UP000689195">
    <property type="component" value="Unassembled WGS sequence"/>
</dbReference>
<proteinExistence type="inferred from homology"/>
<dbReference type="InterPro" id="IPR024156">
    <property type="entry name" value="Small_GTPase_ARF"/>
</dbReference>
<comment type="caution">
    <text evidence="6">The sequence shown here is derived from an EMBL/GenBank/DDBJ whole genome shotgun (WGS) entry which is preliminary data.</text>
</comment>
<feature type="binding site" evidence="5">
    <location>
        <position position="27"/>
    </location>
    <ligand>
        <name>Mg(2+)</name>
        <dbReference type="ChEBI" id="CHEBI:18420"/>
    </ligand>
</feature>
<reference evidence="6" key="1">
    <citation type="submission" date="2021-01" db="EMBL/GenBank/DDBJ databases">
        <authorList>
            <consortium name="Genoscope - CEA"/>
            <person name="William W."/>
        </authorList>
    </citation>
    <scope>NUCLEOTIDE SEQUENCE</scope>
</reference>
<dbReference type="PANTHER" id="PTHR11711">
    <property type="entry name" value="ADP RIBOSYLATION FACTOR-RELATED"/>
    <property type="match status" value="1"/>
</dbReference>